<keyword evidence="6" id="KW-1185">Reference proteome</keyword>
<name>A0A9W7XRF1_9FUNG</name>
<sequence>MATEQPQFEASESRQSSLQDTKTQQNKAVAAAKEQAGSAASSSKRKRPRKNTIENKPISADNDSEDIKLHVDADWSDDDKDDKEPTAKRVAAEGDESGPVSVKKTSGGPLENFTVRAVVTRKDVDVIFEHRSGAKEELETETSTSITIIAGKDDPDIVVDRVLIIKGPIEGVTAAYKAITQGMLAIKQSTAASSTTAKSATADSKQKHKEKEKQPDNSDAAAHGQGENQAEDEDSQMEDNAAANSAAAAANDGFNEHDDEDSEDDDDDGNDQNKDEDDEYNSNHDEDDEIHDDGAEAAIGATDSAADASKNAEGKIASPAASDSGNANSKKNADSKGKRDTPNDRVTLRVLVPHKCVGSIMGHGGKTINHIRDTASVSIHTSENTLPRSTERIVAVIGAPESIQKAIGLIAQALTKDMASYNSPECYVPAANLPSAMTVETHFRKRKDNSINNNNNNTSSNKRFGYGHNDHHGSNRGHGNKGGSFRHHHNNSNNNNNNNSGYSHGRYQNHYSGNQRPHGSGSGFNRGGSSNNSGRNDRFSRNSSDRQGGRPRPPNAVSQVNRLPVGGNNSGGSQGQYSSGYRGGSSHGGRSSHGSAVPKNTAYSGYVVPPTTSYPAYGSQGAGAASMGNGGIGGGRYGSGMAPVSPASANNAYGGSYASAPAPYQLASPVGYAYSAAPMQSMYGNRPAQSPHQYPSRGGNRQHMQQQQHQQHQHQRQHQQQQYQGQYQQQNQHYQSPMAMGGVASVGAAAGGAAASAGQTIQKIYVSADKVGAVIGRRGETINEIRQTTSARVDIQDSAHGNKERLIVITGGYEQVHSAYYMIQNKLATARPAGMRP</sequence>
<feature type="compositionally biased region" description="Basic residues" evidence="3">
    <location>
        <begin position="474"/>
        <end position="490"/>
    </location>
</feature>
<feature type="domain" description="K Homology" evidence="4">
    <location>
        <begin position="111"/>
        <end position="184"/>
    </location>
</feature>
<comment type="caution">
    <text evidence="5">The sequence shown here is derived from an EMBL/GenBank/DDBJ whole genome shotgun (WGS) entry which is preliminary data.</text>
</comment>
<evidence type="ECO:0000256" key="3">
    <source>
        <dbReference type="SAM" id="MobiDB-lite"/>
    </source>
</evidence>
<feature type="region of interest" description="Disordered" evidence="3">
    <location>
        <begin position="1"/>
        <end position="109"/>
    </location>
</feature>
<feature type="compositionally biased region" description="Low complexity" evidence="3">
    <location>
        <begin position="240"/>
        <end position="251"/>
    </location>
</feature>
<dbReference type="SMART" id="SM00322">
    <property type="entry name" value="KH"/>
    <property type="match status" value="3"/>
</dbReference>
<feature type="compositionally biased region" description="Low complexity" evidence="3">
    <location>
        <begin position="718"/>
        <end position="734"/>
    </location>
</feature>
<dbReference type="PROSITE" id="PS50084">
    <property type="entry name" value="KH_TYPE_1"/>
    <property type="match status" value="2"/>
</dbReference>
<evidence type="ECO:0000256" key="1">
    <source>
        <dbReference type="ARBA" id="ARBA00022737"/>
    </source>
</evidence>
<feature type="region of interest" description="Disordered" evidence="3">
    <location>
        <begin position="683"/>
        <end position="734"/>
    </location>
</feature>
<keyword evidence="2" id="KW-0694">RNA-binding</keyword>
<dbReference type="SUPFAM" id="SSF54791">
    <property type="entry name" value="Eukaryotic type KH-domain (KH-domain type I)"/>
    <property type="match status" value="2"/>
</dbReference>
<feature type="compositionally biased region" description="Basic and acidic residues" evidence="3">
    <location>
        <begin position="535"/>
        <end position="548"/>
    </location>
</feature>
<dbReference type="CDD" id="cd00105">
    <property type="entry name" value="KH-I"/>
    <property type="match status" value="1"/>
</dbReference>
<dbReference type="InterPro" id="IPR004087">
    <property type="entry name" value="KH_dom"/>
</dbReference>
<dbReference type="EMBL" id="JANBOH010000016">
    <property type="protein sequence ID" value="KAJ1647937.1"/>
    <property type="molecule type" value="Genomic_DNA"/>
</dbReference>
<evidence type="ECO:0000256" key="2">
    <source>
        <dbReference type="PROSITE-ProRule" id="PRU00117"/>
    </source>
</evidence>
<feature type="compositionally biased region" description="Acidic residues" evidence="3">
    <location>
        <begin position="257"/>
        <end position="290"/>
    </location>
</feature>
<feature type="compositionally biased region" description="Low complexity" evidence="3">
    <location>
        <begin position="27"/>
        <end position="42"/>
    </location>
</feature>
<organism evidence="5 6">
    <name type="scientific">Coemansia asiatica</name>
    <dbReference type="NCBI Taxonomy" id="1052880"/>
    <lineage>
        <taxon>Eukaryota</taxon>
        <taxon>Fungi</taxon>
        <taxon>Fungi incertae sedis</taxon>
        <taxon>Zoopagomycota</taxon>
        <taxon>Kickxellomycotina</taxon>
        <taxon>Kickxellomycetes</taxon>
        <taxon>Kickxellales</taxon>
        <taxon>Kickxellaceae</taxon>
        <taxon>Coemansia</taxon>
    </lineage>
</organism>
<dbReference type="Pfam" id="PF00013">
    <property type="entry name" value="KH_1"/>
    <property type="match status" value="2"/>
</dbReference>
<feature type="domain" description="K Homology" evidence="4">
    <location>
        <begin position="344"/>
        <end position="415"/>
    </location>
</feature>
<feature type="compositionally biased region" description="Basic and acidic residues" evidence="3">
    <location>
        <begin position="82"/>
        <end position="92"/>
    </location>
</feature>
<accession>A0A9W7XRF1</accession>
<evidence type="ECO:0000313" key="5">
    <source>
        <dbReference type="EMBL" id="KAJ1647937.1"/>
    </source>
</evidence>
<feature type="compositionally biased region" description="Low complexity" evidence="3">
    <location>
        <begin position="450"/>
        <end position="461"/>
    </location>
</feature>
<evidence type="ECO:0000259" key="4">
    <source>
        <dbReference type="SMART" id="SM00322"/>
    </source>
</evidence>
<feature type="compositionally biased region" description="Basic and acidic residues" evidence="3">
    <location>
        <begin position="331"/>
        <end position="345"/>
    </location>
</feature>
<keyword evidence="1" id="KW-0677">Repeat</keyword>
<dbReference type="AlphaFoldDB" id="A0A9W7XRF1"/>
<reference evidence="5" key="1">
    <citation type="submission" date="2022-07" db="EMBL/GenBank/DDBJ databases">
        <title>Phylogenomic reconstructions and comparative analyses of Kickxellomycotina fungi.</title>
        <authorList>
            <person name="Reynolds N.K."/>
            <person name="Stajich J.E."/>
            <person name="Barry K."/>
            <person name="Grigoriev I.V."/>
            <person name="Crous P."/>
            <person name="Smith M.E."/>
        </authorList>
    </citation>
    <scope>NUCLEOTIDE SEQUENCE</scope>
    <source>
        <strain evidence="5">NBRC 105413</strain>
    </source>
</reference>
<proteinExistence type="predicted"/>
<protein>
    <submittedName>
        <fullName evidence="5">RNA binding protein, heterogenous nuclear RNP-K like protein</fullName>
    </submittedName>
</protein>
<feature type="region of interest" description="Disordered" evidence="3">
    <location>
        <begin position="189"/>
        <end position="290"/>
    </location>
</feature>
<dbReference type="InterPro" id="IPR036612">
    <property type="entry name" value="KH_dom_type_1_sf"/>
</dbReference>
<feature type="compositionally biased region" description="Polar residues" evidence="3">
    <location>
        <begin position="321"/>
        <end position="330"/>
    </location>
</feature>
<evidence type="ECO:0000313" key="6">
    <source>
        <dbReference type="Proteomes" id="UP001145021"/>
    </source>
</evidence>
<dbReference type="Proteomes" id="UP001145021">
    <property type="component" value="Unassembled WGS sequence"/>
</dbReference>
<dbReference type="Gene3D" id="3.30.1370.10">
    <property type="entry name" value="K Homology domain, type 1"/>
    <property type="match status" value="2"/>
</dbReference>
<feature type="domain" description="K Homology" evidence="4">
    <location>
        <begin position="758"/>
        <end position="828"/>
    </location>
</feature>
<gene>
    <name evidence="5" type="primary">HEK2_1</name>
    <name evidence="5" type="ORF">LPJ64_000749</name>
</gene>
<feature type="region of interest" description="Disordered" evidence="3">
    <location>
        <begin position="444"/>
        <end position="597"/>
    </location>
</feature>
<feature type="region of interest" description="Disordered" evidence="3">
    <location>
        <begin position="302"/>
        <end position="345"/>
    </location>
</feature>
<feature type="compositionally biased region" description="Polar residues" evidence="3">
    <location>
        <begin position="1"/>
        <end position="26"/>
    </location>
</feature>
<dbReference type="GO" id="GO:0003723">
    <property type="term" value="F:RNA binding"/>
    <property type="evidence" value="ECO:0007669"/>
    <property type="project" value="UniProtKB-UniRule"/>
</dbReference>
<dbReference type="InterPro" id="IPR004088">
    <property type="entry name" value="KH_dom_type_1"/>
</dbReference>
<dbReference type="PANTHER" id="PTHR10288">
    <property type="entry name" value="KH DOMAIN CONTAINING RNA BINDING PROTEIN"/>
    <property type="match status" value="1"/>
</dbReference>
<feature type="compositionally biased region" description="Low complexity" evidence="3">
    <location>
        <begin position="189"/>
        <end position="203"/>
    </location>
</feature>
<feature type="compositionally biased region" description="Low complexity" evidence="3">
    <location>
        <begin position="491"/>
        <end position="505"/>
    </location>
</feature>